<dbReference type="InterPro" id="IPR052340">
    <property type="entry name" value="RNase_Y/CdgJ"/>
</dbReference>
<evidence type="ECO:0000313" key="7">
    <source>
        <dbReference type="Proteomes" id="UP000531659"/>
    </source>
</evidence>
<dbReference type="AlphaFoldDB" id="A0A7Y3SUX5"/>
<dbReference type="PANTHER" id="PTHR33525">
    <property type="match status" value="1"/>
</dbReference>
<dbReference type="EMBL" id="JABEYB010000001">
    <property type="protein sequence ID" value="NNU74359.1"/>
    <property type="molecule type" value="Genomic_DNA"/>
</dbReference>
<dbReference type="PROSITE" id="PS51833">
    <property type="entry name" value="HDOD"/>
    <property type="match status" value="1"/>
</dbReference>
<dbReference type="Proteomes" id="UP000531659">
    <property type="component" value="Unassembled WGS sequence"/>
</dbReference>
<name>A0A7Y3SUX5_9CLOT</name>
<reference evidence="6 7" key="1">
    <citation type="submission" date="2020-05" db="EMBL/GenBank/DDBJ databases">
        <title>Complete genome of Clostridium estertheticum subspecies estertheticum, isolated from Vacuum packed lamb meat from New Zealand imported to Switzerland.</title>
        <authorList>
            <person name="Wambui J."/>
            <person name="Stevens M.J.A."/>
            <person name="Stephan R."/>
        </authorList>
    </citation>
    <scope>NUCLEOTIDE SEQUENCE [LARGE SCALE GENOMIC DNA]</scope>
    <source>
        <strain evidence="6 7">CEST001</strain>
    </source>
</reference>
<dbReference type="GO" id="GO:0000160">
    <property type="term" value="P:phosphorelay signal transduction system"/>
    <property type="evidence" value="ECO:0007669"/>
    <property type="project" value="InterPro"/>
</dbReference>
<dbReference type="PANTHER" id="PTHR33525:SF3">
    <property type="entry name" value="RIBONUCLEASE Y"/>
    <property type="match status" value="1"/>
</dbReference>
<accession>A0A7Y3SUX5</accession>
<gene>
    <name evidence="6" type="ORF">HLQ16_00170</name>
</gene>
<keyword evidence="3" id="KW-0597">Phosphoprotein</keyword>
<dbReference type="Gene3D" id="1.10.3210.10">
    <property type="entry name" value="Hypothetical protein af1432"/>
    <property type="match status" value="1"/>
</dbReference>
<dbReference type="InterPro" id="IPR011006">
    <property type="entry name" value="CheY-like_superfamily"/>
</dbReference>
<evidence type="ECO:0000259" key="4">
    <source>
        <dbReference type="PROSITE" id="PS50110"/>
    </source>
</evidence>
<organism evidence="6 7">
    <name type="scientific">Clostridium estertheticum</name>
    <dbReference type="NCBI Taxonomy" id="238834"/>
    <lineage>
        <taxon>Bacteria</taxon>
        <taxon>Bacillati</taxon>
        <taxon>Bacillota</taxon>
        <taxon>Clostridia</taxon>
        <taxon>Eubacteriales</taxon>
        <taxon>Clostridiaceae</taxon>
        <taxon>Clostridium</taxon>
    </lineage>
</organism>
<dbReference type="GeneID" id="83592327"/>
<dbReference type="PROSITE" id="PS50110">
    <property type="entry name" value="RESPONSE_REGULATORY"/>
    <property type="match status" value="1"/>
</dbReference>
<dbReference type="SUPFAM" id="SSF109604">
    <property type="entry name" value="HD-domain/PDEase-like"/>
    <property type="match status" value="1"/>
</dbReference>
<comment type="function">
    <text evidence="2">May play the central regulatory role in sporulation. It may be an element of the effector pathway responsible for the activation of sporulation genes in response to nutritional stress. Spo0A may act in concert with spo0H (a sigma factor) to control the expression of some genes that are critical to the sporulation process.</text>
</comment>
<evidence type="ECO:0000313" key="6">
    <source>
        <dbReference type="EMBL" id="NNU74359.1"/>
    </source>
</evidence>
<feature type="modified residue" description="4-aspartylphosphate" evidence="3">
    <location>
        <position position="53"/>
    </location>
</feature>
<dbReference type="SMART" id="SM00448">
    <property type="entry name" value="REC"/>
    <property type="match status" value="1"/>
</dbReference>
<dbReference type="InterPro" id="IPR013976">
    <property type="entry name" value="HDOD"/>
</dbReference>
<sequence>MSYLVLFVDDDKSILKSIRRELMDTDFDSFFVESGEEALNFLKDNKVDIIVSDMMMPNMDGTELLKNVKRLYPHIVKVVLSGYADQKMIFKLINSNLAKAFINKPWKKNELEDTIHDIIKINDKLNNANLKEIINSSNKLPDLTSVYNKISNLIEDETSEVDDIIKLINTDQVIASKILRVVNSAFYGVKTGSIKAAVLNLGLVNLKSIIITSQVFDLKDGYYENLLWKHSSLTNILTIKLYEHIYKNRIPDIYATAGLLHDIGKVVLLKIFDRQYNKVISMKEDNSEIILSAIEKSTFDFNHEEIGSILLNYWELPASIVEVALNHHNPEESSKQFKEIVCLVHLADYYSWKYLNTKFVTQVKEEAFDYLGVTESDINDFLKNKTFEV</sequence>
<evidence type="ECO:0000259" key="5">
    <source>
        <dbReference type="PROSITE" id="PS51833"/>
    </source>
</evidence>
<proteinExistence type="predicted"/>
<evidence type="ECO:0000256" key="3">
    <source>
        <dbReference type="PROSITE-ProRule" id="PRU00169"/>
    </source>
</evidence>
<evidence type="ECO:0000256" key="1">
    <source>
        <dbReference type="ARBA" id="ARBA00018672"/>
    </source>
</evidence>
<feature type="domain" description="HDOD" evidence="5">
    <location>
        <begin position="140"/>
        <end position="330"/>
    </location>
</feature>
<feature type="domain" description="Response regulatory" evidence="4">
    <location>
        <begin position="4"/>
        <end position="119"/>
    </location>
</feature>
<dbReference type="CDD" id="cd17569">
    <property type="entry name" value="REC_HupR-like"/>
    <property type="match status" value="1"/>
</dbReference>
<protein>
    <recommendedName>
        <fullName evidence="1">Stage 0 sporulation protein A homolog</fullName>
    </recommendedName>
</protein>
<dbReference type="Gene3D" id="3.40.50.2300">
    <property type="match status" value="1"/>
</dbReference>
<dbReference type="Pfam" id="PF00072">
    <property type="entry name" value="Response_reg"/>
    <property type="match status" value="1"/>
</dbReference>
<dbReference type="SUPFAM" id="SSF52172">
    <property type="entry name" value="CheY-like"/>
    <property type="match status" value="1"/>
</dbReference>
<dbReference type="InterPro" id="IPR001789">
    <property type="entry name" value="Sig_transdc_resp-reg_receiver"/>
</dbReference>
<evidence type="ECO:0000256" key="2">
    <source>
        <dbReference type="ARBA" id="ARBA00024867"/>
    </source>
</evidence>
<comment type="caution">
    <text evidence="6">The sequence shown here is derived from an EMBL/GenBank/DDBJ whole genome shotgun (WGS) entry which is preliminary data.</text>
</comment>
<dbReference type="Pfam" id="PF08668">
    <property type="entry name" value="HDOD"/>
    <property type="match status" value="1"/>
</dbReference>
<dbReference type="RefSeq" id="WP_171295229.1">
    <property type="nucleotide sequence ID" value="NZ_CP077615.1"/>
</dbReference>